<dbReference type="Pfam" id="PF01827">
    <property type="entry name" value="FTH"/>
    <property type="match status" value="1"/>
</dbReference>
<feature type="compositionally biased region" description="Basic and acidic residues" evidence="1">
    <location>
        <begin position="20"/>
        <end position="52"/>
    </location>
</feature>
<feature type="domain" description="DUF38" evidence="2">
    <location>
        <begin position="208"/>
        <end position="342"/>
    </location>
</feature>
<dbReference type="WBParaSite" id="Csp11.Scaffold629.g9628.t1">
    <property type="protein sequence ID" value="Csp11.Scaffold629.g9628.t1"/>
    <property type="gene ID" value="Csp11.Scaffold629.g9628"/>
</dbReference>
<evidence type="ECO:0000256" key="1">
    <source>
        <dbReference type="SAM" id="MobiDB-lite"/>
    </source>
</evidence>
<dbReference type="AlphaFoldDB" id="A0A1I7UID2"/>
<dbReference type="InterPro" id="IPR040161">
    <property type="entry name" value="FB224"/>
</dbReference>
<reference evidence="4" key="1">
    <citation type="submission" date="2016-11" db="UniProtKB">
        <authorList>
            <consortium name="WormBaseParasite"/>
        </authorList>
    </citation>
    <scope>IDENTIFICATION</scope>
</reference>
<name>A0A1I7UID2_9PELO</name>
<evidence type="ECO:0000259" key="2">
    <source>
        <dbReference type="Pfam" id="PF01827"/>
    </source>
</evidence>
<keyword evidence="3" id="KW-1185">Reference proteome</keyword>
<dbReference type="GO" id="GO:0045087">
    <property type="term" value="P:innate immune response"/>
    <property type="evidence" value="ECO:0007669"/>
    <property type="project" value="TreeGrafter"/>
</dbReference>
<organism evidence="3 4">
    <name type="scientific">Caenorhabditis tropicalis</name>
    <dbReference type="NCBI Taxonomy" id="1561998"/>
    <lineage>
        <taxon>Eukaryota</taxon>
        <taxon>Metazoa</taxon>
        <taxon>Ecdysozoa</taxon>
        <taxon>Nematoda</taxon>
        <taxon>Chromadorea</taxon>
        <taxon>Rhabditida</taxon>
        <taxon>Rhabditina</taxon>
        <taxon>Rhabditomorpha</taxon>
        <taxon>Rhabditoidea</taxon>
        <taxon>Rhabditidae</taxon>
        <taxon>Peloderinae</taxon>
        <taxon>Caenorhabditis</taxon>
    </lineage>
</organism>
<accession>A0A1I7UID2</accession>
<protein>
    <submittedName>
        <fullName evidence="4">FTH domain-containing protein</fullName>
    </submittedName>
</protein>
<proteinExistence type="predicted"/>
<dbReference type="PANTHER" id="PTHR23015:SF4">
    <property type="entry name" value="DUF38 DOMAIN-CONTAINING PROTEIN-RELATED"/>
    <property type="match status" value="1"/>
</dbReference>
<sequence length="425" mass="49517">MEEITIDEPEKPVESSSTSEEPKEVVVDKAEEKEEKEEEVVVEKEVEEKKEEVPEEPEEVMEIEPVEEIPKTILETLEDKILDIITGEMDLKALLKLAKSCKSLRQYVFRKKLPPVFSSLSCHVELQKCSISHRFGDEKLEIVYKKHPDGCLESWGENEKLLENDHYVDVFTHDFALILRHQSGPLEELVLKQESNGVEKLDTTEFPKILRGLEEALKARDSPLPVEKLEMDVKNQDQVMQVLPHLTPGTLQSIFFRIPPKSWFQLPLELDEITETEQWKGASEIECYRHVRPGMIDKFKHFKRIGRLTIENILVYDLKRIRDACLASPTLKYIYLHYPCKQGVLLLDSFGIPHMPGVYEKDVPQKWHFEYPSEEETDLLRILHPTFNNFVEFEKVDASEVPPNARVLGRGEEYQSTEWNINFYK</sequence>
<dbReference type="Proteomes" id="UP000095282">
    <property type="component" value="Unplaced"/>
</dbReference>
<feature type="region of interest" description="Disordered" evidence="1">
    <location>
        <begin position="1"/>
        <end position="61"/>
    </location>
</feature>
<evidence type="ECO:0000313" key="4">
    <source>
        <dbReference type="WBParaSite" id="Csp11.Scaffold629.g9628.t1"/>
    </source>
</evidence>
<dbReference type="InterPro" id="IPR002900">
    <property type="entry name" value="DUF38/FTH_CAE_spp"/>
</dbReference>
<dbReference type="PANTHER" id="PTHR23015">
    <property type="entry name" value="UNCHARACTERIZED C.ELEGANS PROTEIN"/>
    <property type="match status" value="1"/>
</dbReference>
<evidence type="ECO:0000313" key="3">
    <source>
        <dbReference type="Proteomes" id="UP000095282"/>
    </source>
</evidence>